<evidence type="ECO:0000313" key="3">
    <source>
        <dbReference type="Proteomes" id="UP001549921"/>
    </source>
</evidence>
<sequence length="217" mass="24665">MTRCLIAACDKLRAEDFNDIPNEILNNLRTGLISRFSLLERSGTFSICTFLDPRYKLAVFSDANEAKNTKKRAQDLLMALIAEDEAAATDNETPDSSVAPPEENDKFSPWTILNKIVGTKQRTGTPLSKAIKEIATYLNDDILPVKNDKTWNCPLEWWRNHRYTYPNLVQLFKRYGNVMATSVPSERIFSKTGLIINECRTRLTSGKVKQLTFLNVN</sequence>
<proteinExistence type="predicted"/>
<protein>
    <recommendedName>
        <fullName evidence="1">HAT C-terminal dimerisation domain-containing protein</fullName>
    </recommendedName>
</protein>
<gene>
    <name evidence="2" type="ORF">ABMA28_000371</name>
</gene>
<reference evidence="2 3" key="1">
    <citation type="submission" date="2024-06" db="EMBL/GenBank/DDBJ databases">
        <title>A chromosome-level genome assembly of beet webworm, Loxostege sticticalis.</title>
        <authorList>
            <person name="Zhang Y."/>
        </authorList>
    </citation>
    <scope>NUCLEOTIDE SEQUENCE [LARGE SCALE GENOMIC DNA]</scope>
    <source>
        <strain evidence="2">AQ028</strain>
        <tissue evidence="2">Male pupae</tissue>
    </source>
</reference>
<dbReference type="Proteomes" id="UP001549921">
    <property type="component" value="Unassembled WGS sequence"/>
</dbReference>
<accession>A0ABD0TS00</accession>
<dbReference type="Pfam" id="PF05699">
    <property type="entry name" value="Dimer_Tnp_hAT"/>
    <property type="match status" value="1"/>
</dbReference>
<dbReference type="PANTHER" id="PTHR47611:SF3">
    <property type="entry name" value="HAT C-TERMINAL DIMERISATION DOMAIN-CONTAINING PROTEIN"/>
    <property type="match status" value="1"/>
</dbReference>
<comment type="caution">
    <text evidence="2">The sequence shown here is derived from an EMBL/GenBank/DDBJ whole genome shotgun (WGS) entry which is preliminary data.</text>
</comment>
<evidence type="ECO:0000259" key="1">
    <source>
        <dbReference type="Pfam" id="PF05699"/>
    </source>
</evidence>
<dbReference type="InterPro" id="IPR008906">
    <property type="entry name" value="HATC_C_dom"/>
</dbReference>
<evidence type="ECO:0000313" key="2">
    <source>
        <dbReference type="EMBL" id="KAL0852134.1"/>
    </source>
</evidence>
<dbReference type="EMBL" id="JBEDNZ010000001">
    <property type="protein sequence ID" value="KAL0852134.1"/>
    <property type="molecule type" value="Genomic_DNA"/>
</dbReference>
<name>A0ABD0TS00_LOXSC</name>
<organism evidence="2 3">
    <name type="scientific">Loxostege sticticalis</name>
    <name type="common">Beet webworm moth</name>
    <dbReference type="NCBI Taxonomy" id="481309"/>
    <lineage>
        <taxon>Eukaryota</taxon>
        <taxon>Metazoa</taxon>
        <taxon>Ecdysozoa</taxon>
        <taxon>Arthropoda</taxon>
        <taxon>Hexapoda</taxon>
        <taxon>Insecta</taxon>
        <taxon>Pterygota</taxon>
        <taxon>Neoptera</taxon>
        <taxon>Endopterygota</taxon>
        <taxon>Lepidoptera</taxon>
        <taxon>Glossata</taxon>
        <taxon>Ditrysia</taxon>
        <taxon>Pyraloidea</taxon>
        <taxon>Crambidae</taxon>
        <taxon>Pyraustinae</taxon>
        <taxon>Loxostege</taxon>
    </lineage>
</organism>
<dbReference type="PANTHER" id="PTHR47611">
    <property type="entry name" value="HAT DIMERISATION DOMAIN, C-TERMINAL"/>
    <property type="match status" value="1"/>
</dbReference>
<dbReference type="AlphaFoldDB" id="A0ABD0TS00"/>
<dbReference type="InterPro" id="IPR012337">
    <property type="entry name" value="RNaseH-like_sf"/>
</dbReference>
<feature type="domain" description="HAT C-terminal dimerisation" evidence="1">
    <location>
        <begin position="134"/>
        <end position="215"/>
    </location>
</feature>
<dbReference type="SUPFAM" id="SSF53098">
    <property type="entry name" value="Ribonuclease H-like"/>
    <property type="match status" value="1"/>
</dbReference>